<gene>
    <name evidence="2" type="ORF">A2482_01840</name>
</gene>
<dbReference type="EMBL" id="MFGM01000017">
    <property type="protein sequence ID" value="OGF37697.1"/>
    <property type="molecule type" value="Genomic_DNA"/>
</dbReference>
<evidence type="ECO:0000313" key="3">
    <source>
        <dbReference type="Proteomes" id="UP000178656"/>
    </source>
</evidence>
<keyword evidence="1" id="KW-0812">Transmembrane</keyword>
<proteinExistence type="predicted"/>
<reference evidence="2 3" key="1">
    <citation type="journal article" date="2016" name="Nat. Commun.">
        <title>Thousands of microbial genomes shed light on interconnected biogeochemical processes in an aquifer system.</title>
        <authorList>
            <person name="Anantharaman K."/>
            <person name="Brown C.T."/>
            <person name="Hug L.A."/>
            <person name="Sharon I."/>
            <person name="Castelle C.J."/>
            <person name="Probst A.J."/>
            <person name="Thomas B.C."/>
            <person name="Singh A."/>
            <person name="Wilkins M.J."/>
            <person name="Karaoz U."/>
            <person name="Brodie E.L."/>
            <person name="Williams K.H."/>
            <person name="Hubbard S.S."/>
            <person name="Banfield J.F."/>
        </authorList>
    </citation>
    <scope>NUCLEOTIDE SEQUENCE [LARGE SCALE GENOMIC DNA]</scope>
</reference>
<feature type="transmembrane region" description="Helical" evidence="1">
    <location>
        <begin position="56"/>
        <end position="75"/>
    </location>
</feature>
<dbReference type="AlphaFoldDB" id="A0A1F5TFJ2"/>
<comment type="caution">
    <text evidence="2">The sequence shown here is derived from an EMBL/GenBank/DDBJ whole genome shotgun (WGS) entry which is preliminary data.</text>
</comment>
<evidence type="ECO:0000313" key="2">
    <source>
        <dbReference type="EMBL" id="OGF37697.1"/>
    </source>
</evidence>
<keyword evidence="1" id="KW-0472">Membrane</keyword>
<dbReference type="Proteomes" id="UP000178656">
    <property type="component" value="Unassembled WGS sequence"/>
</dbReference>
<accession>A0A1F5TFJ2</accession>
<feature type="transmembrane region" description="Helical" evidence="1">
    <location>
        <begin position="20"/>
        <end position="44"/>
    </location>
</feature>
<name>A0A1F5TFJ2_9BACT</name>
<evidence type="ECO:0000256" key="1">
    <source>
        <dbReference type="SAM" id="Phobius"/>
    </source>
</evidence>
<sequence length="259" mass="28533">MLNTEPMYSKNVSVAKQFGAAFAVTGLGQLIFFILLISAGATFIASEFGAEKLGQIFVVTAILLMAANVVTRFILRRFFVTVLEPDGSAGSGKLHDRVLIQVIGGIVTAVSRGALWGKENMLHLTVPMATGGVHGFPLMMIQEGSLIMSVKYLDFDHHEKSTPIKWQALYDFALLNNNRDVASVSMAIGKRFQDEAQKNYVIWSELMKAYFQGDSAGDMDRLLVRLAQTITEWDLCPCAPIVFSFGIPNIKNKHRSVLV</sequence>
<protein>
    <submittedName>
        <fullName evidence="2">Uncharacterized protein</fullName>
    </submittedName>
</protein>
<organism evidence="2 3">
    <name type="scientific">Candidatus Falkowbacteria bacterium RIFOXYC2_FULL_48_21</name>
    <dbReference type="NCBI Taxonomy" id="1798005"/>
    <lineage>
        <taxon>Bacteria</taxon>
        <taxon>Candidatus Falkowiibacteriota</taxon>
    </lineage>
</organism>
<keyword evidence="1" id="KW-1133">Transmembrane helix</keyword>